<name>A0A485KZ51_9STRA</name>
<dbReference type="SUPFAM" id="SSF48403">
    <property type="entry name" value="Ankyrin repeat"/>
    <property type="match status" value="1"/>
</dbReference>
<dbReference type="Gene3D" id="1.25.40.20">
    <property type="entry name" value="Ankyrin repeat-containing domain"/>
    <property type="match status" value="2"/>
</dbReference>
<evidence type="ECO:0000313" key="4">
    <source>
        <dbReference type="Proteomes" id="UP000332933"/>
    </source>
</evidence>
<evidence type="ECO:0000256" key="1">
    <source>
        <dbReference type="SAM" id="SignalP"/>
    </source>
</evidence>
<feature type="chain" id="PRO_5036116251" evidence="1">
    <location>
        <begin position="22"/>
        <end position="575"/>
    </location>
</feature>
<dbReference type="InterPro" id="IPR036770">
    <property type="entry name" value="Ankyrin_rpt-contain_sf"/>
</dbReference>
<gene>
    <name evidence="3" type="primary">Aste57867_13823</name>
    <name evidence="2" type="ORF">As57867_013773</name>
    <name evidence="3" type="ORF">ASTE57867_13823</name>
</gene>
<evidence type="ECO:0000313" key="2">
    <source>
        <dbReference type="EMBL" id="KAF0695389.1"/>
    </source>
</evidence>
<dbReference type="EMBL" id="VJMH01005482">
    <property type="protein sequence ID" value="KAF0695389.1"/>
    <property type="molecule type" value="Genomic_DNA"/>
</dbReference>
<dbReference type="EMBL" id="CAADRA010005503">
    <property type="protein sequence ID" value="VFT90655.1"/>
    <property type="molecule type" value="Genomic_DNA"/>
</dbReference>
<evidence type="ECO:0000313" key="3">
    <source>
        <dbReference type="EMBL" id="VFT90655.1"/>
    </source>
</evidence>
<dbReference type="InterPro" id="IPR052050">
    <property type="entry name" value="SecEffector_AnkRepeat"/>
</dbReference>
<keyword evidence="1" id="KW-0732">Signal</keyword>
<feature type="signal peptide" evidence="1">
    <location>
        <begin position="1"/>
        <end position="21"/>
    </location>
</feature>
<organism evidence="3 4">
    <name type="scientific">Aphanomyces stellatus</name>
    <dbReference type="NCBI Taxonomy" id="120398"/>
    <lineage>
        <taxon>Eukaryota</taxon>
        <taxon>Sar</taxon>
        <taxon>Stramenopiles</taxon>
        <taxon>Oomycota</taxon>
        <taxon>Saprolegniomycetes</taxon>
        <taxon>Saprolegniales</taxon>
        <taxon>Verrucalvaceae</taxon>
        <taxon>Aphanomyces</taxon>
    </lineage>
</organism>
<proteinExistence type="predicted"/>
<dbReference type="PANTHER" id="PTHR46586">
    <property type="entry name" value="ANKYRIN REPEAT-CONTAINING PROTEIN"/>
    <property type="match status" value="1"/>
</dbReference>
<dbReference type="AlphaFoldDB" id="A0A485KZ51"/>
<keyword evidence="4" id="KW-1185">Reference proteome</keyword>
<sequence>MRASLWKSVLLSPDLMGLFSAIQGGVDSDMAPFVHLHQASLRHSTDGCGKRYEDDELDADFRHVHASVIAPWLAQHGLGRLGALFARLPYTRVLVVTDAVYFGHLSLLQHVHNARLFNFEVSGDLSFFDLAALGNRLDVMEFLHAIGDTSCTYNMGVRCKACESCHDQPVLQICVGEVIGLDHLAWQSYLDGPKVVPILENSTCDLAAGDGLMGVIDQVYGLDECTPTGFIEAAINGHVDVLKWFTAHIDWALKYLSDGIEYAAGSGQLATVQYLYDLYKSQTNGVTTLRRFRRNWMDDAAENGHLHVVHYLHQNCHFDVCTQYAIDGAATNGHLEVVQWLNTHRREGCTKYAIDGAATNGHLEVVQWLNTHRRDGCRAMAAHPPTRWLYDPCNGRRGDERPLGHAEVATQQSKRGLDVGAVDLAAEHNHLEVVQWLQENQETAVRPTRWTVLPRMGISPCLRGFMRITLVLDAHHKHSSTRATGGHLHVVQWLIANVPQSRPHDFLRHVVECAAPMIKLVLSTQRPLDVHEIRLMHPWLLLHYVTAESPRVCSVSPTTAVHLESVLERSSHCTN</sequence>
<dbReference type="PANTHER" id="PTHR46586:SF3">
    <property type="entry name" value="ANKYRIN REPEAT-CONTAINING PROTEIN"/>
    <property type="match status" value="1"/>
</dbReference>
<reference evidence="2" key="2">
    <citation type="submission" date="2019-06" db="EMBL/GenBank/DDBJ databases">
        <title>Genomics analysis of Aphanomyces spp. identifies a new class of oomycete effector associated with host adaptation.</title>
        <authorList>
            <person name="Gaulin E."/>
        </authorList>
    </citation>
    <scope>NUCLEOTIDE SEQUENCE</scope>
    <source>
        <strain evidence="2">CBS 578.67</strain>
    </source>
</reference>
<reference evidence="3 4" key="1">
    <citation type="submission" date="2019-03" db="EMBL/GenBank/DDBJ databases">
        <authorList>
            <person name="Gaulin E."/>
            <person name="Dumas B."/>
        </authorList>
    </citation>
    <scope>NUCLEOTIDE SEQUENCE [LARGE SCALE GENOMIC DNA]</scope>
    <source>
        <strain evidence="3">CBS 568.67</strain>
    </source>
</reference>
<dbReference type="Pfam" id="PF13637">
    <property type="entry name" value="Ank_4"/>
    <property type="match status" value="1"/>
</dbReference>
<protein>
    <submittedName>
        <fullName evidence="3">Aste57867_13823 protein</fullName>
    </submittedName>
</protein>
<dbReference type="InterPro" id="IPR002110">
    <property type="entry name" value="Ankyrin_rpt"/>
</dbReference>
<accession>A0A485KZ51</accession>
<dbReference type="Proteomes" id="UP000332933">
    <property type="component" value="Unassembled WGS sequence"/>
</dbReference>